<evidence type="ECO:0000313" key="3">
    <source>
        <dbReference type="Proteomes" id="UP000007880"/>
    </source>
</evidence>
<dbReference type="InterPro" id="IPR036779">
    <property type="entry name" value="LysM_dom_sf"/>
</dbReference>
<dbReference type="PANTHER" id="PTHR33734">
    <property type="entry name" value="LYSM DOMAIN-CONTAINING GPI-ANCHORED PROTEIN 2"/>
    <property type="match status" value="1"/>
</dbReference>
<feature type="domain" description="LysM" evidence="1">
    <location>
        <begin position="80"/>
        <end position="124"/>
    </location>
</feature>
<evidence type="ECO:0000313" key="2">
    <source>
        <dbReference type="EMBL" id="BAL98340.1"/>
    </source>
</evidence>
<dbReference type="HOGENOM" id="CLU_851640_0_0_0"/>
<proteinExistence type="predicted"/>
<dbReference type="Proteomes" id="UP000007880">
    <property type="component" value="Chromosome"/>
</dbReference>
<dbReference type="Pfam" id="PF01476">
    <property type="entry name" value="LysM"/>
    <property type="match status" value="1"/>
</dbReference>
<dbReference type="Gene3D" id="3.10.350.10">
    <property type="entry name" value="LysM domain"/>
    <property type="match status" value="1"/>
</dbReference>
<accession>I0HZA3</accession>
<protein>
    <recommendedName>
        <fullName evidence="1">LysM domain-containing protein</fullName>
    </recommendedName>
</protein>
<dbReference type="KEGG" id="cap:CLDAP_03010"/>
<dbReference type="PROSITE" id="PS51257">
    <property type="entry name" value="PROKAR_LIPOPROTEIN"/>
    <property type="match status" value="1"/>
</dbReference>
<gene>
    <name evidence="2" type="ordered locus">CLDAP_03010</name>
</gene>
<keyword evidence="3" id="KW-1185">Reference proteome</keyword>
<reference evidence="2 3" key="1">
    <citation type="submission" date="2012-02" db="EMBL/GenBank/DDBJ databases">
        <title>Complete genome sequence of Caldilinea aerophila DSM 14535 (= NBRC 102666).</title>
        <authorList>
            <person name="Oguchi A."/>
            <person name="Hosoyama A."/>
            <person name="Sekine M."/>
            <person name="Fukai R."/>
            <person name="Kato Y."/>
            <person name="Nakamura S."/>
            <person name="Hanada S."/>
            <person name="Yamazaki S."/>
            <person name="Fujita N."/>
        </authorList>
    </citation>
    <scope>NUCLEOTIDE SEQUENCE [LARGE SCALE GENOMIC DNA]</scope>
    <source>
        <strain evidence="3">DSM 14535 / JCM 11387 / NBRC 104270 / STL-6-O1</strain>
    </source>
</reference>
<dbReference type="InterPro" id="IPR047676">
    <property type="entry name" value="FxLYD_dom"/>
</dbReference>
<dbReference type="RefSeq" id="WP_014431582.1">
    <property type="nucleotide sequence ID" value="NC_017079.1"/>
</dbReference>
<dbReference type="InterPro" id="IPR018392">
    <property type="entry name" value="LysM"/>
</dbReference>
<dbReference type="NCBIfam" id="NF038353">
    <property type="entry name" value="FxLYD_dom"/>
    <property type="match status" value="1"/>
</dbReference>
<dbReference type="eggNOG" id="COG1388">
    <property type="taxonomic scope" value="Bacteria"/>
</dbReference>
<dbReference type="PANTHER" id="PTHR33734:SF22">
    <property type="entry name" value="MEMBRANE-BOUND LYTIC MUREIN TRANSGLYCOSYLASE D"/>
    <property type="match status" value="1"/>
</dbReference>
<dbReference type="EMBL" id="AP012337">
    <property type="protein sequence ID" value="BAL98340.1"/>
    <property type="molecule type" value="Genomic_DNA"/>
</dbReference>
<sequence length="340" mass="36180">MFDRPTQTRPPVRPSLLWILLAFFLATGCGRVITLAPTPTPVPTPTLSVDIVVATLPPTSTPAPYTPEPTFTPTVTPTPIIHVIQAGETLLSIALQYNVSVSTLQDANGILDPRLLQVGQELIIPRQEEYNEALAATLTPTPTPLPLAVENVHFSETLIGGLSVLGEVWNNTGTPLEQVRVGVTLLDDAGEAVASAEGLVALDLVDVNERAPFAVLFGERPGKFARYQVTVLRAVPAYVGSYYRDLEVSDLTVLNEGYASYTVTGRVKNIGPEEAVQVQVVLTAYDPLGRVVATRKVEPDYAVIPRGGESAFTAMLAPAGGPVARVAALAQGRRLSAVSQ</sequence>
<evidence type="ECO:0000259" key="1">
    <source>
        <dbReference type="PROSITE" id="PS51782"/>
    </source>
</evidence>
<dbReference type="CDD" id="cd00118">
    <property type="entry name" value="LysM"/>
    <property type="match status" value="1"/>
</dbReference>
<organism evidence="2 3">
    <name type="scientific">Caldilinea aerophila (strain DSM 14535 / JCM 11387 / NBRC 104270 / STL-6-O1)</name>
    <dbReference type="NCBI Taxonomy" id="926550"/>
    <lineage>
        <taxon>Bacteria</taxon>
        <taxon>Bacillati</taxon>
        <taxon>Chloroflexota</taxon>
        <taxon>Caldilineae</taxon>
        <taxon>Caldilineales</taxon>
        <taxon>Caldilineaceae</taxon>
        <taxon>Caldilinea</taxon>
    </lineage>
</organism>
<name>I0HZA3_CALAS</name>
<dbReference type="PROSITE" id="PS51782">
    <property type="entry name" value="LYSM"/>
    <property type="match status" value="1"/>
</dbReference>
<dbReference type="AlphaFoldDB" id="I0HZA3"/>
<dbReference type="STRING" id="926550.CLDAP_03010"/>
<dbReference type="SMART" id="SM00257">
    <property type="entry name" value="LysM"/>
    <property type="match status" value="1"/>
</dbReference>
<dbReference type="SUPFAM" id="SSF54106">
    <property type="entry name" value="LysM domain"/>
    <property type="match status" value="1"/>
</dbReference>